<organism evidence="1 2">
    <name type="scientific">Rotaria sordida</name>
    <dbReference type="NCBI Taxonomy" id="392033"/>
    <lineage>
        <taxon>Eukaryota</taxon>
        <taxon>Metazoa</taxon>
        <taxon>Spiralia</taxon>
        <taxon>Gnathifera</taxon>
        <taxon>Rotifera</taxon>
        <taxon>Eurotatoria</taxon>
        <taxon>Bdelloidea</taxon>
        <taxon>Philodinida</taxon>
        <taxon>Philodinidae</taxon>
        <taxon>Rotaria</taxon>
    </lineage>
</organism>
<protein>
    <submittedName>
        <fullName evidence="1">Uncharacterized protein</fullName>
    </submittedName>
</protein>
<name>A0A815WIA1_9BILA</name>
<proteinExistence type="predicted"/>
<dbReference type="EMBL" id="CAJNOT010013918">
    <property type="protein sequence ID" value="CAF1542306.1"/>
    <property type="molecule type" value="Genomic_DNA"/>
</dbReference>
<dbReference type="Proteomes" id="UP000663864">
    <property type="component" value="Unassembled WGS sequence"/>
</dbReference>
<accession>A0A815WIA1</accession>
<gene>
    <name evidence="1" type="ORF">ZHD862_LOCUS39117</name>
</gene>
<dbReference type="AlphaFoldDB" id="A0A815WIA1"/>
<evidence type="ECO:0000313" key="2">
    <source>
        <dbReference type="Proteomes" id="UP000663864"/>
    </source>
</evidence>
<comment type="caution">
    <text evidence="1">The sequence shown here is derived from an EMBL/GenBank/DDBJ whole genome shotgun (WGS) entry which is preliminary data.</text>
</comment>
<evidence type="ECO:0000313" key="1">
    <source>
        <dbReference type="EMBL" id="CAF1542306.1"/>
    </source>
</evidence>
<feature type="non-terminal residue" evidence="1">
    <location>
        <position position="1"/>
    </location>
</feature>
<reference evidence="1" key="1">
    <citation type="submission" date="2021-02" db="EMBL/GenBank/DDBJ databases">
        <authorList>
            <person name="Nowell W R."/>
        </authorList>
    </citation>
    <scope>NUCLEOTIDE SEQUENCE</scope>
</reference>
<sequence length="91" mass="10451">LPVVQFGSMLHNSLPVTKKVHMQNISHIPIRIDWVVYDLKEDTTDSSKLVELIPVIDNNPFDSFLSDTTIVERNDEMMSETVMSSSKNRKF</sequence>